<dbReference type="PROSITE" id="PS00599">
    <property type="entry name" value="AA_TRANSFER_CLASS_2"/>
    <property type="match status" value="1"/>
</dbReference>
<evidence type="ECO:0000256" key="2">
    <source>
        <dbReference type="ARBA" id="ARBA00005011"/>
    </source>
</evidence>
<evidence type="ECO:0000256" key="11">
    <source>
        <dbReference type="RuleBase" id="RU003693"/>
    </source>
</evidence>
<organism evidence="13 14">
    <name type="scientific">Paracoccus subflavus</name>
    <dbReference type="NCBI Taxonomy" id="2528244"/>
    <lineage>
        <taxon>Bacteria</taxon>
        <taxon>Pseudomonadati</taxon>
        <taxon>Pseudomonadota</taxon>
        <taxon>Alphaproteobacteria</taxon>
        <taxon>Rhodobacterales</taxon>
        <taxon>Paracoccaceae</taxon>
        <taxon>Paracoccus</taxon>
    </lineage>
</organism>
<dbReference type="Gene3D" id="3.90.1150.10">
    <property type="entry name" value="Aspartate Aminotransferase, domain 1"/>
    <property type="match status" value="1"/>
</dbReference>
<gene>
    <name evidence="13" type="ORF">EYE42_14075</name>
</gene>
<accession>A0A4Q9FWA7</accession>
<keyword evidence="14" id="KW-1185">Reference proteome</keyword>
<comment type="catalytic activity">
    <reaction evidence="10">
        <text>L-histidinol phosphate + 2-oxoglutarate = 3-(imidazol-4-yl)-2-oxopropyl phosphate + L-glutamate</text>
        <dbReference type="Rhea" id="RHEA:23744"/>
        <dbReference type="ChEBI" id="CHEBI:16810"/>
        <dbReference type="ChEBI" id="CHEBI:29985"/>
        <dbReference type="ChEBI" id="CHEBI:57766"/>
        <dbReference type="ChEBI" id="CHEBI:57980"/>
        <dbReference type="EC" id="2.6.1.9"/>
    </reaction>
</comment>
<evidence type="ECO:0000259" key="12">
    <source>
        <dbReference type="Pfam" id="PF00155"/>
    </source>
</evidence>
<dbReference type="InterPro" id="IPR050106">
    <property type="entry name" value="HistidinolP_aminotransfase"/>
</dbReference>
<dbReference type="GO" id="GO:0000105">
    <property type="term" value="P:L-histidine biosynthetic process"/>
    <property type="evidence" value="ECO:0007669"/>
    <property type="project" value="UniProtKB-KW"/>
</dbReference>
<evidence type="ECO:0000313" key="13">
    <source>
        <dbReference type="EMBL" id="TBN37769.1"/>
    </source>
</evidence>
<evidence type="ECO:0000256" key="8">
    <source>
        <dbReference type="ARBA" id="ARBA00022898"/>
    </source>
</evidence>
<sequence>MIRLAPIAANLPATVPFVGPETLERQAGRPFAARLGANENGFGPSPRAVAAMQAAAGEVWKYGDPTSHDLTHVLAAHHGVRPENIVVGEGIDGLLGLLVRLLIAPGDAVVTSDGAYPTFNFHVTGFGGVLHKVAYRDDAEDPQALLDRARQVGARLVYLANPDNPMGSWHDGHAIEEMLDGLAEGALLVLDEAYAEFAPAGTIPSIAPDDPRVIRMRTFSKAYGMAGARIGYAIGHPGLIAAFDRVRNHFGVNRIGQAGVLAALTDGDWLARTVARVAAARDRIGAIAADNGMAALPSATNFVALDTGRDGAFARRLVDALAADGVFIRMPGVAPLNRCIRISCAPDAELDLLAAALPSALRSIGDRDEPAADARL</sequence>
<dbReference type="OrthoDB" id="9809616at2"/>
<comment type="similarity">
    <text evidence="3">Belongs to the class-II pyridoxal-phosphate-dependent aminotransferase family. Histidinol-phosphate aminotransferase subfamily.</text>
</comment>
<dbReference type="GO" id="GO:0030170">
    <property type="term" value="F:pyridoxal phosphate binding"/>
    <property type="evidence" value="ECO:0007669"/>
    <property type="project" value="InterPro"/>
</dbReference>
<evidence type="ECO:0000256" key="5">
    <source>
        <dbReference type="ARBA" id="ARBA00022576"/>
    </source>
</evidence>
<comment type="pathway">
    <text evidence="2">Amino-acid biosynthesis; L-histidine biosynthesis; L-histidine from 5-phospho-alpha-D-ribose 1-diphosphate: step 7/9.</text>
</comment>
<dbReference type="InterPro" id="IPR001917">
    <property type="entry name" value="Aminotrans_II_pyridoxalP_BS"/>
</dbReference>
<dbReference type="InterPro" id="IPR015421">
    <property type="entry name" value="PyrdxlP-dep_Trfase_major"/>
</dbReference>
<dbReference type="InterPro" id="IPR004839">
    <property type="entry name" value="Aminotransferase_I/II_large"/>
</dbReference>
<keyword evidence="5 13" id="KW-0032">Aminotransferase</keyword>
<feature type="domain" description="Aminotransferase class I/classII large" evidence="12">
    <location>
        <begin position="35"/>
        <end position="357"/>
    </location>
</feature>
<evidence type="ECO:0000256" key="3">
    <source>
        <dbReference type="ARBA" id="ARBA00007970"/>
    </source>
</evidence>
<dbReference type="PANTHER" id="PTHR43643">
    <property type="entry name" value="HISTIDINOL-PHOSPHATE AMINOTRANSFERASE 2"/>
    <property type="match status" value="1"/>
</dbReference>
<evidence type="ECO:0000256" key="7">
    <source>
        <dbReference type="ARBA" id="ARBA00022679"/>
    </source>
</evidence>
<keyword evidence="6" id="KW-0028">Amino-acid biosynthesis</keyword>
<evidence type="ECO:0000256" key="9">
    <source>
        <dbReference type="ARBA" id="ARBA00023102"/>
    </source>
</evidence>
<dbReference type="Gene3D" id="3.40.640.10">
    <property type="entry name" value="Type I PLP-dependent aspartate aminotransferase-like (Major domain)"/>
    <property type="match status" value="1"/>
</dbReference>
<comment type="caution">
    <text evidence="13">The sequence shown here is derived from an EMBL/GenBank/DDBJ whole genome shotgun (WGS) entry which is preliminary data.</text>
</comment>
<dbReference type="InterPro" id="IPR015422">
    <property type="entry name" value="PyrdxlP-dep_Trfase_small"/>
</dbReference>
<dbReference type="InterPro" id="IPR015424">
    <property type="entry name" value="PyrdxlP-dep_Trfase"/>
</dbReference>
<dbReference type="PANTHER" id="PTHR43643:SF6">
    <property type="entry name" value="HISTIDINOL-PHOSPHATE AMINOTRANSFERASE"/>
    <property type="match status" value="1"/>
</dbReference>
<name>A0A4Q9FWA7_9RHOB</name>
<dbReference type="NCBIfam" id="NF006014">
    <property type="entry name" value="PRK08153.1"/>
    <property type="match status" value="1"/>
</dbReference>
<dbReference type="EC" id="2.6.1.9" evidence="4"/>
<protein>
    <recommendedName>
        <fullName evidence="4">histidinol-phosphate transaminase</fullName>
        <ecNumber evidence="4">2.6.1.9</ecNumber>
    </recommendedName>
</protein>
<dbReference type="EMBL" id="SISK01000012">
    <property type="protein sequence ID" value="TBN37769.1"/>
    <property type="molecule type" value="Genomic_DNA"/>
</dbReference>
<dbReference type="Proteomes" id="UP000293520">
    <property type="component" value="Unassembled WGS sequence"/>
</dbReference>
<keyword evidence="7 13" id="KW-0808">Transferase</keyword>
<dbReference type="GO" id="GO:0004400">
    <property type="term" value="F:histidinol-phosphate transaminase activity"/>
    <property type="evidence" value="ECO:0007669"/>
    <property type="project" value="UniProtKB-EC"/>
</dbReference>
<dbReference type="RefSeq" id="WP_130991949.1">
    <property type="nucleotide sequence ID" value="NZ_SISK01000012.1"/>
</dbReference>
<keyword evidence="9" id="KW-0368">Histidine biosynthesis</keyword>
<keyword evidence="8 11" id="KW-0663">Pyridoxal phosphate</keyword>
<evidence type="ECO:0000313" key="14">
    <source>
        <dbReference type="Proteomes" id="UP000293520"/>
    </source>
</evidence>
<dbReference type="SUPFAM" id="SSF53383">
    <property type="entry name" value="PLP-dependent transferases"/>
    <property type="match status" value="1"/>
</dbReference>
<proteinExistence type="inferred from homology"/>
<evidence type="ECO:0000256" key="10">
    <source>
        <dbReference type="ARBA" id="ARBA00047481"/>
    </source>
</evidence>
<reference evidence="13 14" key="1">
    <citation type="submission" date="2019-02" db="EMBL/GenBank/DDBJ databases">
        <title>Paracoccus subflavus sp. nov., isolated from marine sediment of the Pacific Ocean.</title>
        <authorList>
            <person name="Zhang G."/>
        </authorList>
    </citation>
    <scope>NUCLEOTIDE SEQUENCE [LARGE SCALE GENOMIC DNA]</scope>
    <source>
        <strain evidence="13 14">GY0581</strain>
    </source>
</reference>
<evidence type="ECO:0000256" key="6">
    <source>
        <dbReference type="ARBA" id="ARBA00022605"/>
    </source>
</evidence>
<dbReference type="AlphaFoldDB" id="A0A4Q9FWA7"/>
<dbReference type="Pfam" id="PF00155">
    <property type="entry name" value="Aminotran_1_2"/>
    <property type="match status" value="1"/>
</dbReference>
<evidence type="ECO:0000256" key="1">
    <source>
        <dbReference type="ARBA" id="ARBA00001933"/>
    </source>
</evidence>
<comment type="cofactor">
    <cofactor evidence="1 11">
        <name>pyridoxal 5'-phosphate</name>
        <dbReference type="ChEBI" id="CHEBI:597326"/>
    </cofactor>
</comment>
<evidence type="ECO:0000256" key="4">
    <source>
        <dbReference type="ARBA" id="ARBA00012748"/>
    </source>
</evidence>
<dbReference type="CDD" id="cd00609">
    <property type="entry name" value="AAT_like"/>
    <property type="match status" value="1"/>
</dbReference>